<evidence type="ECO:0000256" key="2">
    <source>
        <dbReference type="SAM" id="MobiDB-lite"/>
    </source>
</evidence>
<accession>G0TX21</accession>
<feature type="compositionally biased region" description="Basic and acidic residues" evidence="2">
    <location>
        <begin position="23"/>
        <end position="40"/>
    </location>
</feature>
<organism evidence="4">
    <name type="scientific">Trypanosoma vivax (strain Y486)</name>
    <dbReference type="NCBI Taxonomy" id="1055687"/>
    <lineage>
        <taxon>Eukaryota</taxon>
        <taxon>Discoba</taxon>
        <taxon>Euglenozoa</taxon>
        <taxon>Kinetoplastea</taxon>
        <taxon>Metakinetoplastina</taxon>
        <taxon>Trypanosomatida</taxon>
        <taxon>Trypanosomatidae</taxon>
        <taxon>Trypanosoma</taxon>
        <taxon>Duttonella</taxon>
    </lineage>
</organism>
<dbReference type="InterPro" id="IPR003734">
    <property type="entry name" value="DUF155"/>
</dbReference>
<dbReference type="PANTHER" id="PTHR16255">
    <property type="entry name" value="REQUIRED FOR MEIOTIC NUCLEAR DIVISION PROTEIN 1 HOMOLOG"/>
    <property type="match status" value="1"/>
</dbReference>
<reference evidence="4" key="1">
    <citation type="journal article" date="2012" name="Proc. Natl. Acad. Sci. U.S.A.">
        <title>Antigenic diversity is generated by distinct evolutionary mechanisms in African trypanosome species.</title>
        <authorList>
            <person name="Jackson A.P."/>
            <person name="Berry A."/>
            <person name="Aslett M."/>
            <person name="Allison H.C."/>
            <person name="Burton P."/>
            <person name="Vavrova-Anderson J."/>
            <person name="Brown R."/>
            <person name="Browne H."/>
            <person name="Corton N."/>
            <person name="Hauser H."/>
            <person name="Gamble J."/>
            <person name="Gilderthorp R."/>
            <person name="Marcello L."/>
            <person name="McQuillan J."/>
            <person name="Otto T.D."/>
            <person name="Quail M.A."/>
            <person name="Sanders M.J."/>
            <person name="van Tonder A."/>
            <person name="Ginger M.L."/>
            <person name="Field M.C."/>
            <person name="Barry J.D."/>
            <person name="Hertz-Fowler C."/>
            <person name="Berriman M."/>
        </authorList>
    </citation>
    <scope>NUCLEOTIDE SEQUENCE</scope>
    <source>
        <strain evidence="4">Y486</strain>
    </source>
</reference>
<dbReference type="AlphaFoldDB" id="G0TX21"/>
<feature type="region of interest" description="Disordered" evidence="2">
    <location>
        <begin position="1"/>
        <end position="40"/>
    </location>
</feature>
<gene>
    <name evidence="4" type="ORF">TVY486_0603010</name>
</gene>
<proteinExistence type="inferred from homology"/>
<evidence type="ECO:0000313" key="4">
    <source>
        <dbReference type="EMBL" id="CCC48510.1"/>
    </source>
</evidence>
<name>G0TX21_TRYVY</name>
<dbReference type="VEuPathDB" id="TriTrypDB:TvY486_0603010"/>
<dbReference type="GO" id="GO:0005739">
    <property type="term" value="C:mitochondrion"/>
    <property type="evidence" value="ECO:0007669"/>
    <property type="project" value="UniProtKB-ARBA"/>
</dbReference>
<dbReference type="PANTHER" id="PTHR16255:SF20">
    <property type="entry name" value="DUF155 DOMAIN-CONTAINING PROTEIN"/>
    <property type="match status" value="1"/>
</dbReference>
<protein>
    <recommendedName>
        <fullName evidence="3">DUF155 domain-containing protein</fullName>
    </recommendedName>
</protein>
<dbReference type="Pfam" id="PF02582">
    <property type="entry name" value="DUF155"/>
    <property type="match status" value="1"/>
</dbReference>
<comment type="similarity">
    <text evidence="1">Belongs to the RMD1/sif2 family.</text>
</comment>
<feature type="domain" description="DUF155" evidence="3">
    <location>
        <begin position="406"/>
        <end position="561"/>
    </location>
</feature>
<evidence type="ECO:0000256" key="1">
    <source>
        <dbReference type="ARBA" id="ARBA00008306"/>
    </source>
</evidence>
<dbReference type="InterPro" id="IPR051624">
    <property type="entry name" value="RMD1/Sad1-interacting"/>
</dbReference>
<dbReference type="EMBL" id="HE573022">
    <property type="protein sequence ID" value="CCC48510.1"/>
    <property type="molecule type" value="Genomic_DNA"/>
</dbReference>
<sequence>MSDTNLSGCIPKSDITGGSDLSECTHHERSPPRTGNREVVWREARRALSPPLDLRSGHSTCSDGSTTSATITVVGADEMMDDQLTCSPRNIADPLLAINREDLVHDTTTYLEESTDREKFGEHGMGHNLEGESVQHALIAGTGLALASPKRSLSFSYALKRLRGSYRKSWYRDANTAMEAEADCFLRSFRSPENANETPQFSRFVTDQAQNNAIEMHSFSDSLDCIDREKGMGNGAAVVLGSELVNENPVKFSDGQTGLSSPVAERMKYEAPEDPRNYIINILVNSVPGTVTLQTIHDGLQWDERFAEANGTVLDYLVGYQSIFAVSPLDDRVTMRQPLQKVSRRRMHQDQWGYHALSSRVGSVSCSYVAYAFDLEALAVIYKRRGYTATIIYDALHVSSFHIFDLFLFPNGVVVWWGMNRCDHWLVEDDFLSPCQSFVGEGVRERHSQKNIDELYPFWRSYELDENCDMSTVGSRKEALERFSTNLCFDHYLIPSAEPLRSQVMLTVSEAMGRNAVVDFFDSMTQKSQKEVLSIPSEISGFFDYFSARRQIARLEGELHLA</sequence>
<evidence type="ECO:0000259" key="3">
    <source>
        <dbReference type="Pfam" id="PF02582"/>
    </source>
</evidence>